<feature type="chain" id="PRO_5032965342" evidence="2">
    <location>
        <begin position="21"/>
        <end position="66"/>
    </location>
</feature>
<reference evidence="3" key="1">
    <citation type="submission" date="2020-10" db="EMBL/GenBank/DDBJ databases">
        <authorList>
            <person name="Han B."/>
            <person name="Lu T."/>
            <person name="Zhao Q."/>
            <person name="Huang X."/>
            <person name="Zhao Y."/>
        </authorList>
    </citation>
    <scope>NUCLEOTIDE SEQUENCE</scope>
</reference>
<dbReference type="Proteomes" id="UP000604825">
    <property type="component" value="Unassembled WGS sequence"/>
</dbReference>
<protein>
    <submittedName>
        <fullName evidence="3">Uncharacterized protein</fullName>
    </submittedName>
</protein>
<feature type="signal peptide" evidence="2">
    <location>
        <begin position="1"/>
        <end position="20"/>
    </location>
</feature>
<feature type="region of interest" description="Disordered" evidence="1">
    <location>
        <begin position="35"/>
        <end position="66"/>
    </location>
</feature>
<comment type="caution">
    <text evidence="3">The sequence shown here is derived from an EMBL/GenBank/DDBJ whole genome shotgun (WGS) entry which is preliminary data.</text>
</comment>
<evidence type="ECO:0000313" key="4">
    <source>
        <dbReference type="Proteomes" id="UP000604825"/>
    </source>
</evidence>
<feature type="compositionally biased region" description="Polar residues" evidence="1">
    <location>
        <begin position="35"/>
        <end position="46"/>
    </location>
</feature>
<proteinExistence type="predicted"/>
<sequence length="66" mass="7291">MASHLLLLATLALLFIAAAGQEGNKIMKLFNPSYSTTDNYTDGSQYKKNRTHKISSTHKISTDYAV</sequence>
<keyword evidence="4" id="KW-1185">Reference proteome</keyword>
<gene>
    <name evidence="3" type="ORF">NCGR_LOCUS50352</name>
</gene>
<dbReference type="AlphaFoldDB" id="A0A811RA48"/>
<evidence type="ECO:0000256" key="1">
    <source>
        <dbReference type="SAM" id="MobiDB-lite"/>
    </source>
</evidence>
<dbReference type="EMBL" id="CAJGYO010000014">
    <property type="protein sequence ID" value="CAD6267047.1"/>
    <property type="molecule type" value="Genomic_DNA"/>
</dbReference>
<organism evidence="3 4">
    <name type="scientific">Miscanthus lutarioriparius</name>
    <dbReference type="NCBI Taxonomy" id="422564"/>
    <lineage>
        <taxon>Eukaryota</taxon>
        <taxon>Viridiplantae</taxon>
        <taxon>Streptophyta</taxon>
        <taxon>Embryophyta</taxon>
        <taxon>Tracheophyta</taxon>
        <taxon>Spermatophyta</taxon>
        <taxon>Magnoliopsida</taxon>
        <taxon>Liliopsida</taxon>
        <taxon>Poales</taxon>
        <taxon>Poaceae</taxon>
        <taxon>PACMAD clade</taxon>
        <taxon>Panicoideae</taxon>
        <taxon>Andropogonodae</taxon>
        <taxon>Andropogoneae</taxon>
        <taxon>Saccharinae</taxon>
        <taxon>Miscanthus</taxon>
    </lineage>
</organism>
<name>A0A811RA48_9POAL</name>
<evidence type="ECO:0000313" key="3">
    <source>
        <dbReference type="EMBL" id="CAD6267047.1"/>
    </source>
</evidence>
<keyword evidence="2" id="KW-0732">Signal</keyword>
<accession>A0A811RA48</accession>
<evidence type="ECO:0000256" key="2">
    <source>
        <dbReference type="SAM" id="SignalP"/>
    </source>
</evidence>
<feature type="compositionally biased region" description="Basic residues" evidence="1">
    <location>
        <begin position="47"/>
        <end position="56"/>
    </location>
</feature>